<dbReference type="Pfam" id="PF12079">
    <property type="entry name" value="DUF3558"/>
    <property type="match status" value="1"/>
</dbReference>
<protein>
    <submittedName>
        <fullName evidence="2">DUF3558 domain-containing protein</fullName>
    </submittedName>
</protein>
<evidence type="ECO:0000313" key="2">
    <source>
        <dbReference type="EMBL" id="ASU77032.1"/>
    </source>
</evidence>
<evidence type="ECO:0000313" key="3">
    <source>
        <dbReference type="Proteomes" id="UP000215043"/>
    </source>
</evidence>
<accession>A0A223RMB1</accession>
<dbReference type="Proteomes" id="UP000215043">
    <property type="component" value="Chromosome"/>
</dbReference>
<reference evidence="2 3" key="1">
    <citation type="submission" date="2017-08" db="EMBL/GenBank/DDBJ databases">
        <title>The complete genome sequence of moderately halophilic actinomycete Actinopolyspora erythraea YIM 90600, the producer of novel erythromycin, novel actinopolysporins A-C and tubercidin.</title>
        <authorList>
            <person name="Yin M."/>
            <person name="Tang S."/>
        </authorList>
    </citation>
    <scope>NUCLEOTIDE SEQUENCE [LARGE SCALE GENOMIC DNA]</scope>
    <source>
        <strain evidence="2 3">YIM 90600</strain>
    </source>
</reference>
<organism evidence="2 3">
    <name type="scientific">Actinopolyspora erythraea</name>
    <dbReference type="NCBI Taxonomy" id="414996"/>
    <lineage>
        <taxon>Bacteria</taxon>
        <taxon>Bacillati</taxon>
        <taxon>Actinomycetota</taxon>
        <taxon>Actinomycetes</taxon>
        <taxon>Actinopolysporales</taxon>
        <taxon>Actinopolysporaceae</taxon>
        <taxon>Actinopolyspora</taxon>
    </lineage>
</organism>
<feature type="compositionally biased region" description="Polar residues" evidence="1">
    <location>
        <begin position="52"/>
        <end position="74"/>
    </location>
</feature>
<feature type="region of interest" description="Disordered" evidence="1">
    <location>
        <begin position="52"/>
        <end position="77"/>
    </location>
</feature>
<dbReference type="InterPro" id="IPR024520">
    <property type="entry name" value="DUF3558"/>
</dbReference>
<evidence type="ECO:0000256" key="1">
    <source>
        <dbReference type="SAM" id="MobiDB-lite"/>
    </source>
</evidence>
<gene>
    <name evidence="2" type="ORF">CDG81_00325</name>
</gene>
<dbReference type="AlphaFoldDB" id="A0A223RMB1"/>
<proteinExistence type="predicted"/>
<name>A0A223RMB1_9ACTN</name>
<dbReference type="KEGG" id="aey:CDG81_00325"/>
<sequence>MRFGRRKRFGRTAGCREAELIIVNSFVGKTHRGGAVVGGLILGITLAACSSGSTGKTEPSEETATGNATSSASRSGVDIANPKDAAALDPCELLTNEAANALGMNPRGESSPNDLKPSLPDICQWESVEKSFNSVSLTAFPGRSIQQYYDNKSTYGYFEELDISGHPAVIGNTKAPNESAGCAMYMAASKNQVVMSSADIAPDDIGKVNPCDLSRKALKLSLPSWPAAK</sequence>
<dbReference type="EMBL" id="CP022752">
    <property type="protein sequence ID" value="ASU77032.1"/>
    <property type="molecule type" value="Genomic_DNA"/>
</dbReference>